<evidence type="ECO:0000313" key="3">
    <source>
        <dbReference type="Proteomes" id="UP000738517"/>
    </source>
</evidence>
<sequence length="268" mass="30020">MYQETYIDSLSIFLILALVFCSISIMFEFGFRITRRFASSQISKAISPMATGLASLLAFILAISFSMAASKNDIRKQLVLKEANAVGTAILRAGLLDEPYRSQSRELLTKYVNIRVVEEQSQVKKLVNKVISESEQIQRDLWRIVVEAHHNSPPVQSMMYIDSLNNVFDIHSERVNYSLRGRIPISIWITLALLTFLTIALNGVQVGAQGESRLLVAALPFAMSFSLVLTLIIELDRPARSIIEVSQQPLIDLRDSLNNKPTTSDTSQ</sequence>
<dbReference type="RefSeq" id="WP_160652779.1">
    <property type="nucleotide sequence ID" value="NZ_RSEJ01000015.1"/>
</dbReference>
<feature type="transmembrane region" description="Helical" evidence="1">
    <location>
        <begin position="12"/>
        <end position="33"/>
    </location>
</feature>
<keyword evidence="3" id="KW-1185">Reference proteome</keyword>
<keyword evidence="1" id="KW-0472">Membrane</keyword>
<feature type="transmembrane region" description="Helical" evidence="1">
    <location>
        <begin position="45"/>
        <end position="68"/>
    </location>
</feature>
<reference evidence="2 3" key="1">
    <citation type="journal article" date="2017" name="Int. J. Syst. Evol. Microbiol.">
        <title>Photobacterium alginatilyticum sp. nov., a marine bacterium isolated from bottom seawater.</title>
        <authorList>
            <person name="Wang X."/>
            <person name="Wang Y."/>
            <person name="Yang X."/>
            <person name="Sun H."/>
            <person name="Li B."/>
            <person name="Zhang X.H."/>
        </authorList>
    </citation>
    <scope>NUCLEOTIDE SEQUENCE [LARGE SCALE GENOMIC DNA]</scope>
    <source>
        <strain evidence="2 3">P03D4</strain>
    </source>
</reference>
<comment type="caution">
    <text evidence="2">The sequence shown here is derived from an EMBL/GenBank/DDBJ whole genome shotgun (WGS) entry which is preliminary data.</text>
</comment>
<feature type="transmembrane region" description="Helical" evidence="1">
    <location>
        <begin position="214"/>
        <end position="233"/>
    </location>
</feature>
<gene>
    <name evidence="2" type="ORF">EIZ48_14595</name>
</gene>
<keyword evidence="1" id="KW-0812">Transmembrane</keyword>
<protein>
    <recommendedName>
        <fullName evidence="4">DUF4239 domain-containing protein</fullName>
    </recommendedName>
</protein>
<dbReference type="InterPro" id="IPR025333">
    <property type="entry name" value="DUF4239"/>
</dbReference>
<evidence type="ECO:0000313" key="2">
    <source>
        <dbReference type="EMBL" id="NBI53805.1"/>
    </source>
</evidence>
<evidence type="ECO:0008006" key="4">
    <source>
        <dbReference type="Google" id="ProtNLM"/>
    </source>
</evidence>
<name>A0ABW9YJ77_9GAMM</name>
<accession>A0ABW9YJ77</accession>
<evidence type="ECO:0000256" key="1">
    <source>
        <dbReference type="SAM" id="Phobius"/>
    </source>
</evidence>
<proteinExistence type="predicted"/>
<dbReference type="Proteomes" id="UP000738517">
    <property type="component" value="Unassembled WGS sequence"/>
</dbReference>
<organism evidence="2 3">
    <name type="scientific">Photobacterium alginatilyticum</name>
    <dbReference type="NCBI Taxonomy" id="1775171"/>
    <lineage>
        <taxon>Bacteria</taxon>
        <taxon>Pseudomonadati</taxon>
        <taxon>Pseudomonadota</taxon>
        <taxon>Gammaproteobacteria</taxon>
        <taxon>Vibrionales</taxon>
        <taxon>Vibrionaceae</taxon>
        <taxon>Photobacterium</taxon>
    </lineage>
</organism>
<dbReference type="EMBL" id="RSEJ01000015">
    <property type="protein sequence ID" value="NBI53805.1"/>
    <property type="molecule type" value="Genomic_DNA"/>
</dbReference>
<dbReference type="Pfam" id="PF14023">
    <property type="entry name" value="Bestrophin-like"/>
    <property type="match status" value="1"/>
</dbReference>
<keyword evidence="1" id="KW-1133">Transmembrane helix</keyword>
<feature type="transmembrane region" description="Helical" evidence="1">
    <location>
        <begin position="187"/>
        <end position="208"/>
    </location>
</feature>